<dbReference type="Gene3D" id="3.90.79.10">
    <property type="entry name" value="Nucleoside Triphosphate Pyrophosphohydrolase"/>
    <property type="match status" value="1"/>
</dbReference>
<dbReference type="VEuPathDB" id="FungiDB:DNF11_0823"/>
<gene>
    <name evidence="10" type="primary">mrpl17</name>
    <name evidence="10" type="ORF">DNF11_0823</name>
</gene>
<dbReference type="InterPro" id="IPR040008">
    <property type="entry name" value="Ribosomal_mL46"/>
</dbReference>
<evidence type="ECO:0000256" key="1">
    <source>
        <dbReference type="ARBA" id="ARBA00004173"/>
    </source>
</evidence>
<dbReference type="OrthoDB" id="414075at2759"/>
<name>A0A3G2S146_MALR7</name>
<accession>A0A3G2S146</accession>
<evidence type="ECO:0000256" key="8">
    <source>
        <dbReference type="SAM" id="MobiDB-lite"/>
    </source>
</evidence>
<keyword evidence="4 10" id="KW-0689">Ribosomal protein</keyword>
<proteinExistence type="inferred from homology"/>
<dbReference type="PANTHER" id="PTHR13124:SF12">
    <property type="entry name" value="LARGE RIBOSOMAL SUBUNIT PROTEIN ML46"/>
    <property type="match status" value="1"/>
</dbReference>
<protein>
    <recommendedName>
        <fullName evidence="7">Large ribosomal subunit protein mL46</fullName>
    </recommendedName>
</protein>
<dbReference type="GO" id="GO:0005762">
    <property type="term" value="C:mitochondrial large ribosomal subunit"/>
    <property type="evidence" value="ECO:0007669"/>
    <property type="project" value="TreeGrafter"/>
</dbReference>
<dbReference type="PANTHER" id="PTHR13124">
    <property type="entry name" value="39S RIBOSOMAL PROTEIN L46, MITOCHONDRIAL PRECURSOR-RELATED"/>
    <property type="match status" value="1"/>
</dbReference>
<keyword evidence="11" id="KW-1185">Reference proteome</keyword>
<dbReference type="Pfam" id="PF11788">
    <property type="entry name" value="MRP-L46"/>
    <property type="match status" value="1"/>
</dbReference>
<evidence type="ECO:0000256" key="2">
    <source>
        <dbReference type="ARBA" id="ARBA00009070"/>
    </source>
</evidence>
<sequence length="266" mass="29667">MLPCVRAPMSRAFSTTRACAKHIPLQSAVLMSRAPVVLQEPSALEREYYRFNTELSHRIQQPFPRDHYFKKGSAAESRFEDYYAKLQKSWDGDELLKSGANASSTSEASGSDSDMFTTMPRTTEADAQHDTRSLERALDRTLYLLVRNTKADTKGLPWHLPTKNVPHPITSTVSLHSVGMEAVRDALGSMMDTWLVSKLPIAVIPHGVHDAKTYVVKAHILAGEPVPVEGVDYAWLTREEIAQRLSEEGSANAKTYREIVLDLLDA</sequence>
<evidence type="ECO:0000256" key="6">
    <source>
        <dbReference type="ARBA" id="ARBA00023274"/>
    </source>
</evidence>
<comment type="subcellular location">
    <subcellularLocation>
        <location evidence="1">Mitochondrion</location>
    </subcellularLocation>
</comment>
<dbReference type="InterPro" id="IPR021757">
    <property type="entry name" value="Ribosomal_mL46_N"/>
</dbReference>
<comment type="similarity">
    <text evidence="2">Belongs to the mitochondrion-specific ribosomal protein mL46 family.</text>
</comment>
<feature type="domain" description="Large ribosomal subunit protein mL46 N-terminal" evidence="9">
    <location>
        <begin position="25"/>
        <end position="126"/>
    </location>
</feature>
<feature type="compositionally biased region" description="Low complexity" evidence="8">
    <location>
        <begin position="98"/>
        <end position="114"/>
    </location>
</feature>
<evidence type="ECO:0000259" key="9">
    <source>
        <dbReference type="Pfam" id="PF11788"/>
    </source>
</evidence>
<dbReference type="STRING" id="425264.A0A3G2S146"/>
<evidence type="ECO:0000256" key="3">
    <source>
        <dbReference type="ARBA" id="ARBA00022946"/>
    </source>
</evidence>
<dbReference type="Proteomes" id="UP000269793">
    <property type="component" value="Chromosome II"/>
</dbReference>
<dbReference type="EMBL" id="CP033149">
    <property type="protein sequence ID" value="AYO41773.1"/>
    <property type="molecule type" value="Genomic_DNA"/>
</dbReference>
<evidence type="ECO:0000313" key="10">
    <source>
        <dbReference type="EMBL" id="AYO41773.1"/>
    </source>
</evidence>
<dbReference type="AlphaFoldDB" id="A0A3G2S146"/>
<dbReference type="GO" id="GO:0003735">
    <property type="term" value="F:structural constituent of ribosome"/>
    <property type="evidence" value="ECO:0007669"/>
    <property type="project" value="InterPro"/>
</dbReference>
<keyword evidence="3" id="KW-0809">Transit peptide</keyword>
<keyword evidence="6" id="KW-0687">Ribonucleoprotein</keyword>
<evidence type="ECO:0000256" key="4">
    <source>
        <dbReference type="ARBA" id="ARBA00022980"/>
    </source>
</evidence>
<keyword evidence="5" id="KW-0496">Mitochondrion</keyword>
<reference evidence="10 11" key="1">
    <citation type="submission" date="2018-10" db="EMBL/GenBank/DDBJ databases">
        <title>Complete genome sequence of Malassezia restricta CBS 7877.</title>
        <authorList>
            <person name="Morand S.C."/>
            <person name="Bertignac M."/>
            <person name="Iltis A."/>
            <person name="Kolder I."/>
            <person name="Pirovano W."/>
            <person name="Jourdain R."/>
            <person name="Clavaud C."/>
        </authorList>
    </citation>
    <scope>NUCLEOTIDE SEQUENCE [LARGE SCALE GENOMIC DNA]</scope>
    <source>
        <strain evidence="10 11">CBS 7877</strain>
    </source>
</reference>
<dbReference type="InterPro" id="IPR033650">
    <property type="entry name" value="Ribosomal_mL46_NUDIX"/>
</dbReference>
<feature type="region of interest" description="Disordered" evidence="8">
    <location>
        <begin position="98"/>
        <end position="118"/>
    </location>
</feature>
<evidence type="ECO:0000313" key="11">
    <source>
        <dbReference type="Proteomes" id="UP000269793"/>
    </source>
</evidence>
<dbReference type="CDD" id="cd04661">
    <property type="entry name" value="NUDIX_MRP_L46"/>
    <property type="match status" value="1"/>
</dbReference>
<evidence type="ECO:0000256" key="5">
    <source>
        <dbReference type="ARBA" id="ARBA00023128"/>
    </source>
</evidence>
<evidence type="ECO:0000256" key="7">
    <source>
        <dbReference type="ARBA" id="ARBA00035190"/>
    </source>
</evidence>
<organism evidence="10 11">
    <name type="scientific">Malassezia restricta (strain ATCC 96810 / NBRC 103918 / CBS 7877)</name>
    <name type="common">Seborrheic dermatitis infection agent</name>
    <dbReference type="NCBI Taxonomy" id="425264"/>
    <lineage>
        <taxon>Eukaryota</taxon>
        <taxon>Fungi</taxon>
        <taxon>Dikarya</taxon>
        <taxon>Basidiomycota</taxon>
        <taxon>Ustilaginomycotina</taxon>
        <taxon>Malasseziomycetes</taxon>
        <taxon>Malasseziales</taxon>
        <taxon>Malasseziaceae</taxon>
        <taxon>Malassezia</taxon>
    </lineage>
</organism>